<dbReference type="Proteomes" id="UP000594638">
    <property type="component" value="Unassembled WGS sequence"/>
</dbReference>
<reference evidence="1 2" key="1">
    <citation type="submission" date="2019-12" db="EMBL/GenBank/DDBJ databases">
        <authorList>
            <person name="Alioto T."/>
            <person name="Alioto T."/>
            <person name="Gomez Garrido J."/>
        </authorList>
    </citation>
    <scope>NUCLEOTIDE SEQUENCE [LARGE SCALE GENOMIC DNA]</scope>
</reference>
<dbReference type="EMBL" id="CACTIH010002304">
    <property type="protein sequence ID" value="CAA2975759.1"/>
    <property type="molecule type" value="Genomic_DNA"/>
</dbReference>
<evidence type="ECO:0000313" key="1">
    <source>
        <dbReference type="EMBL" id="CAA2975759.1"/>
    </source>
</evidence>
<gene>
    <name evidence="1" type="ORF">OLEA9_A056381</name>
</gene>
<comment type="caution">
    <text evidence="1">The sequence shown here is derived from an EMBL/GenBank/DDBJ whole genome shotgun (WGS) entry which is preliminary data.</text>
</comment>
<organism evidence="1 2">
    <name type="scientific">Olea europaea subsp. europaea</name>
    <dbReference type="NCBI Taxonomy" id="158383"/>
    <lineage>
        <taxon>Eukaryota</taxon>
        <taxon>Viridiplantae</taxon>
        <taxon>Streptophyta</taxon>
        <taxon>Embryophyta</taxon>
        <taxon>Tracheophyta</taxon>
        <taxon>Spermatophyta</taxon>
        <taxon>Magnoliopsida</taxon>
        <taxon>eudicotyledons</taxon>
        <taxon>Gunneridae</taxon>
        <taxon>Pentapetalae</taxon>
        <taxon>asterids</taxon>
        <taxon>lamiids</taxon>
        <taxon>Lamiales</taxon>
        <taxon>Oleaceae</taxon>
        <taxon>Oleeae</taxon>
        <taxon>Olea</taxon>
    </lineage>
</organism>
<dbReference type="Gramene" id="OE9A056381T2">
    <property type="protein sequence ID" value="OE9A056381C2"/>
    <property type="gene ID" value="OE9A056381"/>
</dbReference>
<proteinExistence type="predicted"/>
<feature type="non-terminal residue" evidence="1">
    <location>
        <position position="74"/>
    </location>
</feature>
<evidence type="ECO:0000313" key="2">
    <source>
        <dbReference type="Proteomes" id="UP000594638"/>
    </source>
</evidence>
<accession>A0A8S0RA39</accession>
<name>A0A8S0RA39_OLEEU</name>
<protein>
    <submittedName>
        <fullName evidence="1">Uncharacterized protein</fullName>
    </submittedName>
</protein>
<keyword evidence="2" id="KW-1185">Reference proteome</keyword>
<dbReference type="AlphaFoldDB" id="A0A8S0RA39"/>
<sequence length="74" mass="8683">MANHYVGVQLSLHARYNEHDQLVLEFVMSSNHQASRKHHEFPALQSTKWRVVVLLMMHRGLLSDAYNGGWCSYW</sequence>